<keyword evidence="4" id="KW-1185">Reference proteome</keyword>
<evidence type="ECO:0000313" key="3">
    <source>
        <dbReference type="EMBL" id="MFD0854247.1"/>
    </source>
</evidence>
<evidence type="ECO:0000259" key="2">
    <source>
        <dbReference type="Pfam" id="PF20789"/>
    </source>
</evidence>
<comment type="caution">
    <text evidence="3">The sequence shown here is derived from an EMBL/GenBank/DDBJ whole genome shotgun (WGS) entry which is preliminary data.</text>
</comment>
<name>A0ABW3CJU5_9ACTN</name>
<evidence type="ECO:0000259" key="1">
    <source>
        <dbReference type="Pfam" id="PF13622"/>
    </source>
</evidence>
<feature type="non-terminal residue" evidence="3">
    <location>
        <position position="225"/>
    </location>
</feature>
<sequence length="225" mass="24574">MGHVFDSDTEVTRRPDGAYGAQITDRWNGLHGMPLGSYGLAISIRALAEHMALRDPLSVSAHFLRPVEVGPAEVHTEHIRSGRRMATGQASLSQNGKERLRAIATFTDLGQFDGRTSLLGERPQLPPPEECVDPLDGVALPNISGLERVDYRMAEAPGWLRGAPGGTSVCNVYMRFREERELDPLALLYFWDAMAPVVLDMGEAPSTTVEATAHVRCRPASGWLA</sequence>
<dbReference type="SUPFAM" id="SSF54637">
    <property type="entry name" value="Thioesterase/thiol ester dehydrase-isomerase"/>
    <property type="match status" value="1"/>
</dbReference>
<feature type="domain" description="Acyl-CoA thioesterase-like N-terminal HotDog" evidence="1">
    <location>
        <begin position="24"/>
        <end position="107"/>
    </location>
</feature>
<feature type="domain" description="Acyl-CoA thioesterase-like C-terminal" evidence="2">
    <location>
        <begin position="128"/>
        <end position="224"/>
    </location>
</feature>
<dbReference type="InterPro" id="IPR052389">
    <property type="entry name" value="Sec_Metab_Biosynth-Assoc"/>
</dbReference>
<evidence type="ECO:0000313" key="4">
    <source>
        <dbReference type="Proteomes" id="UP001597083"/>
    </source>
</evidence>
<dbReference type="EMBL" id="JBHTIR010002800">
    <property type="protein sequence ID" value="MFD0854247.1"/>
    <property type="molecule type" value="Genomic_DNA"/>
</dbReference>
<accession>A0ABW3CJU5</accession>
<dbReference type="Gene3D" id="2.40.160.210">
    <property type="entry name" value="Acyl-CoA thioesterase, double hotdog domain"/>
    <property type="match status" value="1"/>
</dbReference>
<dbReference type="Proteomes" id="UP001597083">
    <property type="component" value="Unassembled WGS sequence"/>
</dbReference>
<dbReference type="Pfam" id="PF13622">
    <property type="entry name" value="4HBT_3"/>
    <property type="match status" value="1"/>
</dbReference>
<organism evidence="3 4">
    <name type="scientific">Actinomadura adrarensis</name>
    <dbReference type="NCBI Taxonomy" id="1819600"/>
    <lineage>
        <taxon>Bacteria</taxon>
        <taxon>Bacillati</taxon>
        <taxon>Actinomycetota</taxon>
        <taxon>Actinomycetes</taxon>
        <taxon>Streptosporangiales</taxon>
        <taxon>Thermomonosporaceae</taxon>
        <taxon>Actinomadura</taxon>
    </lineage>
</organism>
<dbReference type="InterPro" id="IPR042171">
    <property type="entry name" value="Acyl-CoA_hotdog"/>
</dbReference>
<dbReference type="InterPro" id="IPR049450">
    <property type="entry name" value="ACOT8-like_C"/>
</dbReference>
<dbReference type="PANTHER" id="PTHR38110:SF1">
    <property type="entry name" value="THIOESTERASE DOMAIN-CONTAINING PROTEIN"/>
    <property type="match status" value="1"/>
</dbReference>
<reference evidence="4" key="1">
    <citation type="journal article" date="2019" name="Int. J. Syst. Evol. Microbiol.">
        <title>The Global Catalogue of Microorganisms (GCM) 10K type strain sequencing project: providing services to taxonomists for standard genome sequencing and annotation.</title>
        <authorList>
            <consortium name="The Broad Institute Genomics Platform"/>
            <consortium name="The Broad Institute Genome Sequencing Center for Infectious Disease"/>
            <person name="Wu L."/>
            <person name="Ma J."/>
        </authorList>
    </citation>
    <scope>NUCLEOTIDE SEQUENCE [LARGE SCALE GENOMIC DNA]</scope>
    <source>
        <strain evidence="4">JCM 31696</strain>
    </source>
</reference>
<proteinExistence type="predicted"/>
<protein>
    <submittedName>
        <fullName evidence="3">Thioesterase family protein</fullName>
    </submittedName>
</protein>
<dbReference type="PANTHER" id="PTHR38110">
    <property type="entry name" value="CHROMOSOME 23, WHOLE GENOME SHOTGUN SEQUENCE"/>
    <property type="match status" value="1"/>
</dbReference>
<dbReference type="Pfam" id="PF20789">
    <property type="entry name" value="4HBT_3C"/>
    <property type="match status" value="1"/>
</dbReference>
<dbReference type="InterPro" id="IPR049449">
    <property type="entry name" value="TesB_ACOT8-like_N"/>
</dbReference>
<dbReference type="InterPro" id="IPR029069">
    <property type="entry name" value="HotDog_dom_sf"/>
</dbReference>
<gene>
    <name evidence="3" type="ORF">ACFQ07_18560</name>
</gene>